<name>A0ABN9ZPH7_PIPNA</name>
<dbReference type="EMBL" id="OY882873">
    <property type="protein sequence ID" value="CAK6438596.1"/>
    <property type="molecule type" value="Genomic_DNA"/>
</dbReference>
<protein>
    <submittedName>
        <fullName evidence="2">Uncharacterized protein</fullName>
    </submittedName>
</protein>
<evidence type="ECO:0000313" key="3">
    <source>
        <dbReference type="Proteomes" id="UP001314169"/>
    </source>
</evidence>
<organism evidence="2 3">
    <name type="scientific">Pipistrellus nathusii</name>
    <name type="common">Nathusius' pipistrelle</name>
    <dbReference type="NCBI Taxonomy" id="59473"/>
    <lineage>
        <taxon>Eukaryota</taxon>
        <taxon>Metazoa</taxon>
        <taxon>Chordata</taxon>
        <taxon>Craniata</taxon>
        <taxon>Vertebrata</taxon>
        <taxon>Euteleostomi</taxon>
        <taxon>Mammalia</taxon>
        <taxon>Eutheria</taxon>
        <taxon>Laurasiatheria</taxon>
        <taxon>Chiroptera</taxon>
        <taxon>Yangochiroptera</taxon>
        <taxon>Vespertilionidae</taxon>
        <taxon>Pipistrellus</taxon>
    </lineage>
</organism>
<sequence length="108" mass="10885">MGGLCRIRGPSAGRGGRLGHCPLTKHRSGHAGHLQPGRGRGRSRLLPCGSHPHGPACELVPPLLLECAQRSFPELSMAMAVAVAVGARPPGVGSSPEAPGTSLSVTAG</sequence>
<proteinExistence type="predicted"/>
<evidence type="ECO:0000256" key="1">
    <source>
        <dbReference type="SAM" id="MobiDB-lite"/>
    </source>
</evidence>
<evidence type="ECO:0000313" key="2">
    <source>
        <dbReference type="EMBL" id="CAK6438596.1"/>
    </source>
</evidence>
<reference evidence="2" key="1">
    <citation type="submission" date="2023-12" db="EMBL/GenBank/DDBJ databases">
        <authorList>
            <person name="Brown T."/>
        </authorList>
    </citation>
    <scope>NUCLEOTIDE SEQUENCE</scope>
</reference>
<feature type="region of interest" description="Disordered" evidence="1">
    <location>
        <begin position="1"/>
        <end position="43"/>
    </location>
</feature>
<keyword evidence="3" id="KW-1185">Reference proteome</keyword>
<accession>A0ABN9ZPH7</accession>
<gene>
    <name evidence="2" type="ORF">MPIPNATIZW_LOCUS6902</name>
</gene>
<feature type="region of interest" description="Disordered" evidence="1">
    <location>
        <begin position="87"/>
        <end position="108"/>
    </location>
</feature>
<dbReference type="Proteomes" id="UP001314169">
    <property type="component" value="Chromosome 16"/>
</dbReference>